<dbReference type="EMBL" id="JBFOLK010000009">
    <property type="protein sequence ID" value="KAL2486412.1"/>
    <property type="molecule type" value="Genomic_DNA"/>
</dbReference>
<organism evidence="1 2">
    <name type="scientific">Abeliophyllum distichum</name>
    <dbReference type="NCBI Taxonomy" id="126358"/>
    <lineage>
        <taxon>Eukaryota</taxon>
        <taxon>Viridiplantae</taxon>
        <taxon>Streptophyta</taxon>
        <taxon>Embryophyta</taxon>
        <taxon>Tracheophyta</taxon>
        <taxon>Spermatophyta</taxon>
        <taxon>Magnoliopsida</taxon>
        <taxon>eudicotyledons</taxon>
        <taxon>Gunneridae</taxon>
        <taxon>Pentapetalae</taxon>
        <taxon>asterids</taxon>
        <taxon>lamiids</taxon>
        <taxon>Lamiales</taxon>
        <taxon>Oleaceae</taxon>
        <taxon>Forsythieae</taxon>
        <taxon>Abeliophyllum</taxon>
    </lineage>
</organism>
<sequence length="107" mass="11599">MHAKASVNAPDLVPMVQSSLSDYTDQYNLVGDLIEDAINAIFASVYSNAIKFLEATIGDIDTCSSLLKSRIVNKSDLQVHFELTIEVLTLNDSLKITVSAALNLLKA</sequence>
<accession>A0ABD1REL6</accession>
<keyword evidence="2" id="KW-1185">Reference proteome</keyword>
<name>A0ABD1REL6_9LAMI</name>
<evidence type="ECO:0000313" key="1">
    <source>
        <dbReference type="EMBL" id="KAL2486412.1"/>
    </source>
</evidence>
<protein>
    <submittedName>
        <fullName evidence="1">PMEI domain-containing protein</fullName>
    </submittedName>
</protein>
<dbReference type="Proteomes" id="UP001604336">
    <property type="component" value="Unassembled WGS sequence"/>
</dbReference>
<proteinExistence type="predicted"/>
<gene>
    <name evidence="1" type="ORF">Adt_31168</name>
</gene>
<evidence type="ECO:0000313" key="2">
    <source>
        <dbReference type="Proteomes" id="UP001604336"/>
    </source>
</evidence>
<dbReference type="AlphaFoldDB" id="A0ABD1REL6"/>
<comment type="caution">
    <text evidence="1">The sequence shown here is derived from an EMBL/GenBank/DDBJ whole genome shotgun (WGS) entry which is preliminary data.</text>
</comment>
<reference evidence="2" key="1">
    <citation type="submission" date="2024-07" db="EMBL/GenBank/DDBJ databases">
        <title>Two chromosome-level genome assemblies of Korean endemic species Abeliophyllum distichum and Forsythia ovata (Oleaceae).</title>
        <authorList>
            <person name="Jang H."/>
        </authorList>
    </citation>
    <scope>NUCLEOTIDE SEQUENCE [LARGE SCALE GENOMIC DNA]</scope>
</reference>